<accession>A0A0F9BIY0</accession>
<proteinExistence type="predicted"/>
<organism evidence="1">
    <name type="scientific">marine sediment metagenome</name>
    <dbReference type="NCBI Taxonomy" id="412755"/>
    <lineage>
        <taxon>unclassified sequences</taxon>
        <taxon>metagenomes</taxon>
        <taxon>ecological metagenomes</taxon>
    </lineage>
</organism>
<dbReference type="EMBL" id="LAZR01049059">
    <property type="protein sequence ID" value="KKK90529.1"/>
    <property type="molecule type" value="Genomic_DNA"/>
</dbReference>
<feature type="non-terminal residue" evidence="1">
    <location>
        <position position="1"/>
    </location>
</feature>
<sequence>LKLAKTLKDCPEIEIAEAFFHSQKGDKSTALSILAGIDLPLSRTAALMIVAYHESPQEVVDWLKTADIAATDCDADGKHFLLTCYFELALWDAAIECLGAVTDDDFRETPTLHQSIALTHLIRAVPRELRSLVLNQLPLELASFPLAADAAGLQSRKTAHHYFVKAAQIAGELSCPCTATISDEYALWLELRDPDTAASGRQRLEVKLRDPGSALRFVYFGREFGIKLDIEAIECEIKRQVALNGGMTADASLARFALAFTQKTPEDVANYIAQYRADLVEHLNKKSMQLLEVEMLLQAGLPERANECLDVLVQEGLSEVEESRLRQIIAETKEANPVAARKVKFKKTNSLSALASLVDELEVREEWEDLCEYGEILFDRTHALHDAKRLANALAKRLKSERLVDFLRANTTILAQSKYLQMLYCWALY</sequence>
<gene>
    <name evidence="1" type="ORF">LCGC14_2722090</name>
</gene>
<reference evidence="1" key="1">
    <citation type="journal article" date="2015" name="Nature">
        <title>Complex archaea that bridge the gap between prokaryotes and eukaryotes.</title>
        <authorList>
            <person name="Spang A."/>
            <person name="Saw J.H."/>
            <person name="Jorgensen S.L."/>
            <person name="Zaremba-Niedzwiedzka K."/>
            <person name="Martijn J."/>
            <person name="Lind A.E."/>
            <person name="van Eijk R."/>
            <person name="Schleper C."/>
            <person name="Guy L."/>
            <person name="Ettema T.J."/>
        </authorList>
    </citation>
    <scope>NUCLEOTIDE SEQUENCE</scope>
</reference>
<feature type="non-terminal residue" evidence="1">
    <location>
        <position position="429"/>
    </location>
</feature>
<name>A0A0F9BIY0_9ZZZZ</name>
<evidence type="ECO:0000313" key="1">
    <source>
        <dbReference type="EMBL" id="KKK90529.1"/>
    </source>
</evidence>
<protein>
    <submittedName>
        <fullName evidence="1">Uncharacterized protein</fullName>
    </submittedName>
</protein>
<comment type="caution">
    <text evidence="1">The sequence shown here is derived from an EMBL/GenBank/DDBJ whole genome shotgun (WGS) entry which is preliminary data.</text>
</comment>
<dbReference type="AlphaFoldDB" id="A0A0F9BIY0"/>